<evidence type="ECO:0000313" key="2">
    <source>
        <dbReference type="EMBL" id="KAL0470701.1"/>
    </source>
</evidence>
<accession>A0ABR3DDF4</accession>
<evidence type="ECO:0000256" key="1">
    <source>
        <dbReference type="SAM" id="MobiDB-lite"/>
    </source>
</evidence>
<protein>
    <submittedName>
        <fullName evidence="2">Uncharacterized protein</fullName>
    </submittedName>
</protein>
<dbReference type="EMBL" id="JAVLET010000004">
    <property type="protein sequence ID" value="KAL0470701.1"/>
    <property type="molecule type" value="Genomic_DNA"/>
</dbReference>
<dbReference type="Proteomes" id="UP001451303">
    <property type="component" value="Unassembled WGS sequence"/>
</dbReference>
<feature type="region of interest" description="Disordered" evidence="1">
    <location>
        <begin position="29"/>
        <end position="95"/>
    </location>
</feature>
<reference evidence="2 3" key="1">
    <citation type="submission" date="2023-09" db="EMBL/GenBank/DDBJ databases">
        <title>Multi-omics analysis of a traditional fermented food reveals byproduct-associated fungal strains for waste-to-food upcycling.</title>
        <authorList>
            <consortium name="Lawrence Berkeley National Laboratory"/>
            <person name="Rekdal V.M."/>
            <person name="Villalobos-Escobedo J.M."/>
            <person name="Rodriguez-Valeron N."/>
            <person name="Garcia M.O."/>
            <person name="Vasquez D.P."/>
            <person name="Damayanti I."/>
            <person name="Sorensen P.M."/>
            <person name="Baidoo E.E."/>
            <person name="De Carvalho A.C."/>
            <person name="Riley R."/>
            <person name="Lipzen A."/>
            <person name="He G."/>
            <person name="Yan M."/>
            <person name="Haridas S."/>
            <person name="Daum C."/>
            <person name="Yoshinaga Y."/>
            <person name="Ng V."/>
            <person name="Grigoriev I.V."/>
            <person name="Munk R."/>
            <person name="Nuraida L."/>
            <person name="Wijaya C.H."/>
            <person name="Morales P.-C."/>
            <person name="Keasling J.D."/>
        </authorList>
    </citation>
    <scope>NUCLEOTIDE SEQUENCE [LARGE SCALE GENOMIC DNA]</scope>
    <source>
        <strain evidence="2 3">FGSC 2613</strain>
    </source>
</reference>
<proteinExistence type="predicted"/>
<name>A0ABR3DDF4_NEUIN</name>
<organism evidence="2 3">
    <name type="scientific">Neurospora intermedia</name>
    <dbReference type="NCBI Taxonomy" id="5142"/>
    <lineage>
        <taxon>Eukaryota</taxon>
        <taxon>Fungi</taxon>
        <taxon>Dikarya</taxon>
        <taxon>Ascomycota</taxon>
        <taxon>Pezizomycotina</taxon>
        <taxon>Sordariomycetes</taxon>
        <taxon>Sordariomycetidae</taxon>
        <taxon>Sordariales</taxon>
        <taxon>Sordariaceae</taxon>
        <taxon>Neurospora</taxon>
    </lineage>
</organism>
<feature type="compositionally biased region" description="Polar residues" evidence="1">
    <location>
        <begin position="48"/>
        <end position="61"/>
    </location>
</feature>
<feature type="compositionally biased region" description="Basic residues" evidence="1">
    <location>
        <begin position="76"/>
        <end position="88"/>
    </location>
</feature>
<keyword evidence="3" id="KW-1185">Reference proteome</keyword>
<comment type="caution">
    <text evidence="2">The sequence shown here is derived from an EMBL/GenBank/DDBJ whole genome shotgun (WGS) entry which is preliminary data.</text>
</comment>
<gene>
    <name evidence="2" type="ORF">QR685DRAFT_261868</name>
</gene>
<sequence length="163" mass="18096">MPRHISTSGPTHGTGGPLCGDTVIKCDGSMGEDEQSPAHRVTHDWGVPTNTAIPRELNNQGLPIIPPDHPEPSRNPTKRPAKGHKHEKPSHLGKSQLDWTCPGMVQIIDRWMHRSHFPFLAHVLSPVQRHNVCSHVLQHAAPCRWLLQTKKRTGRSSRVGLSL</sequence>
<evidence type="ECO:0000313" key="3">
    <source>
        <dbReference type="Proteomes" id="UP001451303"/>
    </source>
</evidence>